<dbReference type="PROSITE" id="PS50984">
    <property type="entry name" value="TRUD"/>
    <property type="match status" value="1"/>
</dbReference>
<evidence type="ECO:0000313" key="8">
    <source>
        <dbReference type="EMBL" id="EFN89955.1"/>
    </source>
</evidence>
<evidence type="ECO:0000256" key="3">
    <source>
        <dbReference type="ARBA" id="ARBA00023235"/>
    </source>
</evidence>
<dbReference type="Proteomes" id="UP000008237">
    <property type="component" value="Unassembled WGS sequence"/>
</dbReference>
<dbReference type="Pfam" id="PF01142">
    <property type="entry name" value="TruD"/>
    <property type="match status" value="1"/>
</dbReference>
<evidence type="ECO:0000313" key="9">
    <source>
        <dbReference type="Proteomes" id="UP000008237"/>
    </source>
</evidence>
<feature type="region of interest" description="Disordered" evidence="5">
    <location>
        <begin position="679"/>
        <end position="730"/>
    </location>
</feature>
<dbReference type="InterPro" id="IPR001374">
    <property type="entry name" value="R3H_dom"/>
</dbReference>
<comment type="similarity">
    <text evidence="1">Belongs to the pseudouridine synthase TruD family.</text>
</comment>
<dbReference type="GO" id="GO:0005634">
    <property type="term" value="C:nucleus"/>
    <property type="evidence" value="ECO:0007669"/>
    <property type="project" value="TreeGrafter"/>
</dbReference>
<gene>
    <name evidence="8" type="ORF">EAI_15254</name>
</gene>
<dbReference type="InterPro" id="IPR042214">
    <property type="entry name" value="TruD_catalytic"/>
</dbReference>
<feature type="compositionally biased region" description="Basic and acidic residues" evidence="5">
    <location>
        <begin position="721"/>
        <end position="730"/>
    </location>
</feature>
<accession>E2B2Y6</accession>
<dbReference type="AlphaFoldDB" id="E2B2Y6"/>
<evidence type="ECO:0000256" key="4">
    <source>
        <dbReference type="ARBA" id="ARBA00036943"/>
    </source>
</evidence>
<dbReference type="FunFam" id="3.30.2350.20:FF:000003">
    <property type="entry name" value="Pseudouridylate synthase 7 homolog"/>
    <property type="match status" value="1"/>
</dbReference>
<evidence type="ECO:0000256" key="2">
    <source>
        <dbReference type="ARBA" id="ARBA00022694"/>
    </source>
</evidence>
<dbReference type="OrthoDB" id="447290at2759"/>
<dbReference type="OMA" id="WINYFGH"/>
<dbReference type="PIRSF" id="PIRSF037016">
    <property type="entry name" value="Pseudouridin_synth_euk_prd"/>
    <property type="match status" value="1"/>
</dbReference>
<dbReference type="GO" id="GO:0008033">
    <property type="term" value="P:tRNA processing"/>
    <property type="evidence" value="ECO:0007669"/>
    <property type="project" value="UniProtKB-KW"/>
</dbReference>
<reference evidence="8 9" key="1">
    <citation type="journal article" date="2010" name="Science">
        <title>Genomic comparison of the ants Camponotus floridanus and Harpegnathos saltator.</title>
        <authorList>
            <person name="Bonasio R."/>
            <person name="Zhang G."/>
            <person name="Ye C."/>
            <person name="Mutti N.S."/>
            <person name="Fang X."/>
            <person name="Qin N."/>
            <person name="Donahue G."/>
            <person name="Yang P."/>
            <person name="Li Q."/>
            <person name="Li C."/>
            <person name="Zhang P."/>
            <person name="Huang Z."/>
            <person name="Berger S.L."/>
            <person name="Reinberg D."/>
            <person name="Wang J."/>
            <person name="Liebig J."/>
        </authorList>
    </citation>
    <scope>NUCLEOTIDE SEQUENCE [LARGE SCALE GENOMIC DNA]</scope>
    <source>
        <strain evidence="8 9">R22 G/1</strain>
    </source>
</reference>
<evidence type="ECO:0000256" key="1">
    <source>
        <dbReference type="ARBA" id="ARBA00007953"/>
    </source>
</evidence>
<dbReference type="PROSITE" id="PS51061">
    <property type="entry name" value="R3H"/>
    <property type="match status" value="1"/>
</dbReference>
<name>E2B2Y6_HARSA</name>
<sequence length="730" mass="83079">MSTDNTVVASVISSGNNKSRSNFKSGLRGGRQSYSNRGGIKRRFERLPRENWKKNKLDVGNRLKESDIDITEYVGKHTGFSAIIKERYTDFHVNELDLNGQVAKLTHQDIPHEPEDDQDIEDLKKLIPSAIWDQLHTLKEDDPSSSSGIEIDVTSLDKSERKAIHTIAKRLVNAISQTVNKEDKKFITVVPNSQDNKIANKMRKDNRIDWKKRGGDYCHFLLHKVNMDTMDALNQLAASLRIRPDIFNYAGTKDRRAWTTQWVSLKKIDPRDILRMGKTIHGVYVGNFKYAKDCLKLGMLHGNQFRIALRNVQGSDEEIEQAMTSLRDNGFINYYGLQRFGSIAAIPTHDIGKRLLQGKWHEAIELILKPREREQDKELAEARQIYAETKDAHAAYARIKRVDKIEARLLKGLQISGNNNLVGALDFVPRNIRLMYIHAYQSFVWNHIVSRRIKQFGTNVIVGDLVYDKQNCKEDITNETTDRSLDDTDNVKDESDVTSTEKKDIDSIVDKETEEKPETTKATDDLTEEGVNDLPVVKILTKEDLSNYTLADVIIPQPGWKVTYPPYAKPWFDEFLDKDGLTTDLRQKNKKYSLGGSYRKILGIPTDLSWKIMRYNEKHDDLILSDIDEMRKHAPAQDKPDGQYKALIVEMCLKSSNYATMALREILKNDTSAETQAALSASHCTEDTQSDVTAEKITNESLSGSPDLTESEDNTGKSHNIKLDEDSTDA</sequence>
<feature type="domain" description="TRUD" evidence="6">
    <location>
        <begin position="330"/>
        <end position="604"/>
    </location>
</feature>
<dbReference type="SUPFAM" id="SSF55120">
    <property type="entry name" value="Pseudouridine synthase"/>
    <property type="match status" value="1"/>
</dbReference>
<dbReference type="Gene3D" id="3.30.2350.20">
    <property type="entry name" value="TruD, catalytic domain"/>
    <property type="match status" value="2"/>
</dbReference>
<dbReference type="GO" id="GO:0001522">
    <property type="term" value="P:pseudouridine synthesis"/>
    <property type="evidence" value="ECO:0007669"/>
    <property type="project" value="InterPro"/>
</dbReference>
<feature type="domain" description="R3H" evidence="7">
    <location>
        <begin position="125"/>
        <end position="193"/>
    </location>
</feature>
<dbReference type="CDD" id="cd02576">
    <property type="entry name" value="PseudoU_synth_ScPUS7"/>
    <property type="match status" value="1"/>
</dbReference>
<dbReference type="InterPro" id="IPR001656">
    <property type="entry name" value="PsdUridine_synth_TruD"/>
</dbReference>
<dbReference type="PANTHER" id="PTHR13326">
    <property type="entry name" value="TRNA PSEUDOURIDINE SYNTHASE D"/>
    <property type="match status" value="1"/>
</dbReference>
<dbReference type="EMBL" id="GL445250">
    <property type="protein sequence ID" value="EFN89955.1"/>
    <property type="molecule type" value="Genomic_DNA"/>
</dbReference>
<feature type="region of interest" description="Disordered" evidence="5">
    <location>
        <begin position="1"/>
        <end position="38"/>
    </location>
</feature>
<keyword evidence="2" id="KW-0819">tRNA processing</keyword>
<protein>
    <submittedName>
        <fullName evidence="8">Pseudouridylate synthase 7-like protein</fullName>
    </submittedName>
</protein>
<dbReference type="GO" id="GO:0003723">
    <property type="term" value="F:RNA binding"/>
    <property type="evidence" value="ECO:0007669"/>
    <property type="project" value="InterPro"/>
</dbReference>
<evidence type="ECO:0000259" key="7">
    <source>
        <dbReference type="PROSITE" id="PS51061"/>
    </source>
</evidence>
<dbReference type="InParanoid" id="E2B2Y6"/>
<proteinExistence type="inferred from homology"/>
<evidence type="ECO:0000259" key="6">
    <source>
        <dbReference type="PROSITE" id="PS50984"/>
    </source>
</evidence>
<dbReference type="FunCoup" id="E2B2Y6">
    <property type="interactions" value="1703"/>
</dbReference>
<dbReference type="InterPro" id="IPR020103">
    <property type="entry name" value="PsdUridine_synth_cat_dom_sf"/>
</dbReference>
<evidence type="ECO:0000256" key="5">
    <source>
        <dbReference type="SAM" id="MobiDB-lite"/>
    </source>
</evidence>
<keyword evidence="9" id="KW-1185">Reference proteome</keyword>
<dbReference type="InterPro" id="IPR011760">
    <property type="entry name" value="PsdUridine_synth_TruD_insert"/>
</dbReference>
<comment type="catalytic activity">
    <reaction evidence="4">
        <text>a uridine in tRNA = a pseudouridine in tRNA</text>
        <dbReference type="Rhea" id="RHEA:54572"/>
        <dbReference type="Rhea" id="RHEA-COMP:13339"/>
        <dbReference type="Rhea" id="RHEA-COMP:13934"/>
        <dbReference type="ChEBI" id="CHEBI:65314"/>
        <dbReference type="ChEBI" id="CHEBI:65315"/>
    </reaction>
</comment>
<dbReference type="STRING" id="610380.E2B2Y6"/>
<feature type="compositionally biased region" description="Polar residues" evidence="5">
    <location>
        <begin position="1"/>
        <end position="24"/>
    </location>
</feature>
<keyword evidence="3" id="KW-0413">Isomerase</keyword>
<dbReference type="NCBIfam" id="TIGR00094">
    <property type="entry name" value="tRNA_TruD_broad"/>
    <property type="match status" value="1"/>
</dbReference>
<dbReference type="PANTHER" id="PTHR13326:SF31">
    <property type="entry name" value="PSEUDOURIDYLATE SYNTHASE 7 HOMOLOG"/>
    <property type="match status" value="1"/>
</dbReference>
<feature type="compositionally biased region" description="Polar residues" evidence="5">
    <location>
        <begin position="699"/>
        <end position="708"/>
    </location>
</feature>
<organism evidence="9">
    <name type="scientific">Harpegnathos saltator</name>
    <name type="common">Jerdon's jumping ant</name>
    <dbReference type="NCBI Taxonomy" id="610380"/>
    <lineage>
        <taxon>Eukaryota</taxon>
        <taxon>Metazoa</taxon>
        <taxon>Ecdysozoa</taxon>
        <taxon>Arthropoda</taxon>
        <taxon>Hexapoda</taxon>
        <taxon>Insecta</taxon>
        <taxon>Pterygota</taxon>
        <taxon>Neoptera</taxon>
        <taxon>Endopterygota</taxon>
        <taxon>Hymenoptera</taxon>
        <taxon>Apocrita</taxon>
        <taxon>Aculeata</taxon>
        <taxon>Formicoidea</taxon>
        <taxon>Formicidae</taxon>
        <taxon>Ponerinae</taxon>
        <taxon>Ponerini</taxon>
        <taxon>Harpegnathos</taxon>
    </lineage>
</organism>
<feature type="region of interest" description="Disordered" evidence="5">
    <location>
        <begin position="478"/>
        <end position="524"/>
    </location>
</feature>
<dbReference type="GO" id="GO:0009982">
    <property type="term" value="F:pseudouridine synthase activity"/>
    <property type="evidence" value="ECO:0007669"/>
    <property type="project" value="InterPro"/>
</dbReference>